<dbReference type="AlphaFoldDB" id="A0A6H5HMR0"/>
<dbReference type="EMBL" id="CADCXU010032199">
    <property type="protein sequence ID" value="CAB0018046.1"/>
    <property type="molecule type" value="Genomic_DNA"/>
</dbReference>
<name>A0A6H5HMR0_9HEMI</name>
<reference evidence="1 2" key="1">
    <citation type="submission" date="2020-02" db="EMBL/GenBank/DDBJ databases">
        <authorList>
            <person name="Ferguson B K."/>
        </authorList>
    </citation>
    <scope>NUCLEOTIDE SEQUENCE [LARGE SCALE GENOMIC DNA]</scope>
</reference>
<dbReference type="Proteomes" id="UP000479000">
    <property type="component" value="Unassembled WGS sequence"/>
</dbReference>
<feature type="non-terminal residue" evidence="1">
    <location>
        <position position="132"/>
    </location>
</feature>
<evidence type="ECO:0000313" key="2">
    <source>
        <dbReference type="Proteomes" id="UP000479000"/>
    </source>
</evidence>
<keyword evidence="2" id="KW-1185">Reference proteome</keyword>
<gene>
    <name evidence="1" type="ORF">NTEN_LOCUS21955</name>
</gene>
<organism evidence="1 2">
    <name type="scientific">Nesidiocoris tenuis</name>
    <dbReference type="NCBI Taxonomy" id="355587"/>
    <lineage>
        <taxon>Eukaryota</taxon>
        <taxon>Metazoa</taxon>
        <taxon>Ecdysozoa</taxon>
        <taxon>Arthropoda</taxon>
        <taxon>Hexapoda</taxon>
        <taxon>Insecta</taxon>
        <taxon>Pterygota</taxon>
        <taxon>Neoptera</taxon>
        <taxon>Paraneoptera</taxon>
        <taxon>Hemiptera</taxon>
        <taxon>Heteroptera</taxon>
        <taxon>Panheteroptera</taxon>
        <taxon>Cimicomorpha</taxon>
        <taxon>Miridae</taxon>
        <taxon>Dicyphina</taxon>
        <taxon>Nesidiocoris</taxon>
    </lineage>
</organism>
<evidence type="ECO:0000313" key="1">
    <source>
        <dbReference type="EMBL" id="CAB0018046.1"/>
    </source>
</evidence>
<sequence>MRISSFGTRLRWLAENSENERTAGDGFGTAVIGRGTAVNGQWTAVNVRWTAVNGRWTAVNGRWTPGDGLREMRINKCEFSPAGVKGVADIRPCSATTYCTFSSGYSHSLAKLEDIDGGKMAFLLQPVVRITG</sequence>
<proteinExistence type="predicted"/>
<accession>A0A6H5HMR0</accession>
<protein>
    <submittedName>
        <fullName evidence="1">Uncharacterized protein</fullName>
    </submittedName>
</protein>